<dbReference type="InterPro" id="IPR022657">
    <property type="entry name" value="De-COase2_CS"/>
</dbReference>
<reference evidence="4 5" key="1">
    <citation type="submission" date="2019-03" db="EMBL/GenBank/DDBJ databases">
        <title>Deep-cultivation of Planctomycetes and their phenomic and genomic characterization uncovers novel biology.</title>
        <authorList>
            <person name="Wiegand S."/>
            <person name="Jogler M."/>
            <person name="Boedeker C."/>
            <person name="Pinto D."/>
            <person name="Vollmers J."/>
            <person name="Rivas-Marin E."/>
            <person name="Kohn T."/>
            <person name="Peeters S.H."/>
            <person name="Heuer A."/>
            <person name="Rast P."/>
            <person name="Oberbeckmann S."/>
            <person name="Bunk B."/>
            <person name="Jeske O."/>
            <person name="Meyerdierks A."/>
            <person name="Storesund J.E."/>
            <person name="Kallscheuer N."/>
            <person name="Luecker S."/>
            <person name="Lage O.M."/>
            <person name="Pohl T."/>
            <person name="Merkel B.J."/>
            <person name="Hornburger P."/>
            <person name="Mueller R.-W."/>
            <person name="Bruemmer F."/>
            <person name="Labrenz M."/>
            <person name="Spormann A.M."/>
            <person name="Op den Camp H."/>
            <person name="Overmann J."/>
            <person name="Amann R."/>
            <person name="Jetten M.S.M."/>
            <person name="Mascher T."/>
            <person name="Medema M.H."/>
            <person name="Devos D.P."/>
            <person name="Kaster A.-K."/>
            <person name="Ovreas L."/>
            <person name="Rohde M."/>
            <person name="Galperin M.Y."/>
            <person name="Jogler C."/>
        </authorList>
    </citation>
    <scope>NUCLEOTIDE SEQUENCE [LARGE SCALE GENOMIC DNA]</scope>
    <source>
        <strain evidence="4 5">Enr17</strain>
    </source>
</reference>
<dbReference type="PRINTS" id="PR01179">
    <property type="entry name" value="ODADCRBXLASE"/>
</dbReference>
<dbReference type="EMBL" id="CP037452">
    <property type="protein sequence ID" value="QDV48004.1"/>
    <property type="molecule type" value="Genomic_DNA"/>
</dbReference>
<evidence type="ECO:0000313" key="4">
    <source>
        <dbReference type="EMBL" id="QDV48004.1"/>
    </source>
</evidence>
<dbReference type="EC" id="4.1.1.20" evidence="4"/>
<dbReference type="PANTHER" id="PTHR43727">
    <property type="entry name" value="DIAMINOPIMELATE DECARBOXYLASE"/>
    <property type="match status" value="1"/>
</dbReference>
<dbReference type="AlphaFoldDB" id="A0A518I4H8"/>
<feature type="domain" description="Orn/DAP/Arg decarboxylase 2 N-terminal" evidence="3">
    <location>
        <begin position="84"/>
        <end position="281"/>
    </location>
</feature>
<comment type="cofactor">
    <cofactor evidence="1">
        <name>pyridoxal 5'-phosphate</name>
        <dbReference type="ChEBI" id="CHEBI:597326"/>
    </cofactor>
</comment>
<dbReference type="InterPro" id="IPR009006">
    <property type="entry name" value="Ala_racemase/Decarboxylase_C"/>
</dbReference>
<dbReference type="Pfam" id="PF02784">
    <property type="entry name" value="Orn_Arg_deC_N"/>
    <property type="match status" value="1"/>
</dbReference>
<sequence length="499" mass="55477">MKSAEQAAERTSPSELKTSAVRSYCRGTVPLTAKLEPWITNFCHGTALPALVQKYGSPLNLLNTEPFQRNVTALYDIAQSRDLDFDVYFARKANKCLAFVETAKTLGCGVDTASLEELQQVLQSQVPAEKIICTAAIKSEELLRLCIVSGTTIAIDNLDELMQTAILAGELNQRAAVAIRLSGFQHQGTKLPSRFGFDIEEIVPLLQDLQSESCNSLQHLNLSGIHFHLDGYSQVQRISAIQQLLPLIDELRAREFPIRFLDIGGGFPMCYLESKTEWETFWQTQRRALLGEHIPLTYRNHGLGLASVEGTLTGKPNCYPYYQNLVQADWFGEILSSASEAGTIADSLRTRNIQLRCEPGRSILDGCGFTVARVEFRKLQTNGDWLIGVSMNRTQCRTSSDDFLIDPLLIPILERSPLPRTPAGISGYLVGAYCTESELLSLRKLLFPHGVAIGDFIVFPNTAGYFMHFLESRSHQFPLARNVIFDAETNQCECDAIDA</sequence>
<dbReference type="PROSITE" id="PS00879">
    <property type="entry name" value="ODR_DC_2_2"/>
    <property type="match status" value="1"/>
</dbReference>
<dbReference type="InterPro" id="IPR000183">
    <property type="entry name" value="Orn/DAP/Arg_de-COase"/>
</dbReference>
<evidence type="ECO:0000256" key="2">
    <source>
        <dbReference type="ARBA" id="ARBA00022898"/>
    </source>
</evidence>
<dbReference type="Gene3D" id="3.20.20.10">
    <property type="entry name" value="Alanine racemase"/>
    <property type="match status" value="1"/>
</dbReference>
<dbReference type="InterPro" id="IPR029066">
    <property type="entry name" value="PLP-binding_barrel"/>
</dbReference>
<dbReference type="InterPro" id="IPR022644">
    <property type="entry name" value="De-COase2_N"/>
</dbReference>
<keyword evidence="5" id="KW-1185">Reference proteome</keyword>
<dbReference type="GO" id="GO:0009089">
    <property type="term" value="P:lysine biosynthetic process via diaminopimelate"/>
    <property type="evidence" value="ECO:0007669"/>
    <property type="project" value="TreeGrafter"/>
</dbReference>
<name>A0A518I4H8_9PLAN</name>
<dbReference type="PROSITE" id="PS00878">
    <property type="entry name" value="ODR_DC_2_1"/>
    <property type="match status" value="1"/>
</dbReference>
<dbReference type="Gene3D" id="2.40.37.10">
    <property type="entry name" value="Lyase, Ornithine Decarboxylase, Chain A, domain 1"/>
    <property type="match status" value="1"/>
</dbReference>
<dbReference type="InterPro" id="IPR042152">
    <property type="entry name" value="Y4yA-like"/>
</dbReference>
<evidence type="ECO:0000259" key="3">
    <source>
        <dbReference type="Pfam" id="PF02784"/>
    </source>
</evidence>
<proteinExistence type="predicted"/>
<dbReference type="CDD" id="cd06842">
    <property type="entry name" value="PLPDE_III_Y4yA_like"/>
    <property type="match status" value="1"/>
</dbReference>
<dbReference type="SUPFAM" id="SSF50621">
    <property type="entry name" value="Alanine racemase C-terminal domain-like"/>
    <property type="match status" value="1"/>
</dbReference>
<evidence type="ECO:0000313" key="5">
    <source>
        <dbReference type="Proteomes" id="UP000318313"/>
    </source>
</evidence>
<accession>A0A518I4H8</accession>
<dbReference type="OrthoDB" id="9802241at2"/>
<gene>
    <name evidence="4" type="primary">lysA_1</name>
    <name evidence="4" type="ORF">Enr17x_00130</name>
</gene>
<evidence type="ECO:0000256" key="1">
    <source>
        <dbReference type="ARBA" id="ARBA00001933"/>
    </source>
</evidence>
<protein>
    <submittedName>
        <fullName evidence="4">Diaminopimelate decarboxylase</fullName>
        <ecNumber evidence="4">4.1.1.20</ecNumber>
    </submittedName>
</protein>
<keyword evidence="2" id="KW-0663">Pyridoxal phosphate</keyword>
<organism evidence="4 5">
    <name type="scientific">Gimesia fumaroli</name>
    <dbReference type="NCBI Taxonomy" id="2527976"/>
    <lineage>
        <taxon>Bacteria</taxon>
        <taxon>Pseudomonadati</taxon>
        <taxon>Planctomycetota</taxon>
        <taxon>Planctomycetia</taxon>
        <taxon>Planctomycetales</taxon>
        <taxon>Planctomycetaceae</taxon>
        <taxon>Gimesia</taxon>
    </lineage>
</organism>
<dbReference type="PANTHER" id="PTHR43727:SF2">
    <property type="entry name" value="GROUP IV DECARBOXYLASE"/>
    <property type="match status" value="1"/>
</dbReference>
<dbReference type="RefSeq" id="WP_145305220.1">
    <property type="nucleotide sequence ID" value="NZ_CP037452.1"/>
</dbReference>
<dbReference type="SUPFAM" id="SSF51419">
    <property type="entry name" value="PLP-binding barrel"/>
    <property type="match status" value="1"/>
</dbReference>
<dbReference type="KEGG" id="gfm:Enr17x_00130"/>
<dbReference type="InterPro" id="IPR022653">
    <property type="entry name" value="De-COase2_pyr-phos_BS"/>
</dbReference>
<dbReference type="GO" id="GO:0008836">
    <property type="term" value="F:diaminopimelate decarboxylase activity"/>
    <property type="evidence" value="ECO:0007669"/>
    <property type="project" value="UniProtKB-EC"/>
</dbReference>
<keyword evidence="4" id="KW-0456">Lyase</keyword>
<dbReference type="Proteomes" id="UP000318313">
    <property type="component" value="Chromosome"/>
</dbReference>